<dbReference type="AlphaFoldDB" id="A0A849KCP4"/>
<dbReference type="SMART" id="SM00347">
    <property type="entry name" value="HTH_MARR"/>
    <property type="match status" value="1"/>
</dbReference>
<dbReference type="EMBL" id="JABFCS010000001">
    <property type="protein sequence ID" value="NNU42765.1"/>
    <property type="molecule type" value="Genomic_DNA"/>
</dbReference>
<dbReference type="GO" id="GO:0003700">
    <property type="term" value="F:DNA-binding transcription factor activity"/>
    <property type="evidence" value="ECO:0007669"/>
    <property type="project" value="InterPro"/>
</dbReference>
<evidence type="ECO:0000313" key="3">
    <source>
        <dbReference type="EMBL" id="NNU42765.1"/>
    </source>
</evidence>
<reference evidence="3 4" key="2">
    <citation type="submission" date="2020-06" db="EMBL/GenBank/DDBJ databases">
        <title>Ramlibacter rhizophilus sp. nov., isolated from rhizosphere soil of national flower Mugunghwa from South Korea.</title>
        <authorList>
            <person name="Zheng-Fei Y."/>
            <person name="Huan T."/>
        </authorList>
    </citation>
    <scope>NUCLEOTIDE SEQUENCE [LARGE SCALE GENOMIC DNA]</scope>
    <source>
        <strain evidence="3 4">B156</strain>
    </source>
</reference>
<gene>
    <name evidence="3" type="ORF">HK415_05670</name>
</gene>
<evidence type="ECO:0000313" key="4">
    <source>
        <dbReference type="Proteomes" id="UP000552954"/>
    </source>
</evidence>
<dbReference type="SUPFAM" id="SSF46785">
    <property type="entry name" value="Winged helix' DNA-binding domain"/>
    <property type="match status" value="1"/>
</dbReference>
<dbReference type="PROSITE" id="PS50995">
    <property type="entry name" value="HTH_MARR_2"/>
    <property type="match status" value="1"/>
</dbReference>
<dbReference type="PRINTS" id="PR00598">
    <property type="entry name" value="HTHMARR"/>
</dbReference>
<dbReference type="InterPro" id="IPR036390">
    <property type="entry name" value="WH_DNA-bd_sf"/>
</dbReference>
<dbReference type="Pfam" id="PF01047">
    <property type="entry name" value="MarR"/>
    <property type="match status" value="1"/>
</dbReference>
<dbReference type="PANTHER" id="PTHR33164">
    <property type="entry name" value="TRANSCRIPTIONAL REGULATOR, MARR FAMILY"/>
    <property type="match status" value="1"/>
</dbReference>
<feature type="domain" description="HTH marR-type" evidence="2">
    <location>
        <begin position="1"/>
        <end position="140"/>
    </location>
</feature>
<evidence type="ECO:0000259" key="2">
    <source>
        <dbReference type="PROSITE" id="PS50995"/>
    </source>
</evidence>
<proteinExistence type="predicted"/>
<dbReference type="InterPro" id="IPR039422">
    <property type="entry name" value="MarR/SlyA-like"/>
</dbReference>
<dbReference type="InterPro" id="IPR036388">
    <property type="entry name" value="WH-like_DNA-bd_sf"/>
</dbReference>
<name>A0A849KCP4_9BURK</name>
<dbReference type="InterPro" id="IPR000835">
    <property type="entry name" value="HTH_MarR-typ"/>
</dbReference>
<comment type="caution">
    <text evidence="3">The sequence shown here is derived from an EMBL/GenBank/DDBJ whole genome shotgun (WGS) entry which is preliminary data.</text>
</comment>
<dbReference type="Proteomes" id="UP000552954">
    <property type="component" value="Unassembled WGS sequence"/>
</dbReference>
<accession>A0A849KCP4</accession>
<organism evidence="3 4">
    <name type="scientific">Ramlibacter montanisoli</name>
    <dbReference type="NCBI Taxonomy" id="2732512"/>
    <lineage>
        <taxon>Bacteria</taxon>
        <taxon>Pseudomonadati</taxon>
        <taxon>Pseudomonadota</taxon>
        <taxon>Betaproteobacteria</taxon>
        <taxon>Burkholderiales</taxon>
        <taxon>Comamonadaceae</taxon>
        <taxon>Ramlibacter</taxon>
    </lineage>
</organism>
<sequence>MGKSFDFRHAPGHLIRRAHQVAVAIFMEETGDFDVTPVQFAILNALLEDPGEDQVTLAGKVAFDAATFGSVIGRLEGRGWVRREPDVADRRRKLLWVTPQGAEIAQKMKRSVARVQQRILAPLEEGERQQLITLLDRLVGGHGHVPPRPSKQTQHPAFRAFC</sequence>
<evidence type="ECO:0000256" key="1">
    <source>
        <dbReference type="SAM" id="MobiDB-lite"/>
    </source>
</evidence>
<dbReference type="Gene3D" id="1.10.10.10">
    <property type="entry name" value="Winged helix-like DNA-binding domain superfamily/Winged helix DNA-binding domain"/>
    <property type="match status" value="1"/>
</dbReference>
<dbReference type="GO" id="GO:0006950">
    <property type="term" value="P:response to stress"/>
    <property type="evidence" value="ECO:0007669"/>
    <property type="project" value="TreeGrafter"/>
</dbReference>
<dbReference type="PANTHER" id="PTHR33164:SF95">
    <property type="entry name" value="TRANSCRIPTIONAL REGULATOR"/>
    <property type="match status" value="1"/>
</dbReference>
<keyword evidence="4" id="KW-1185">Reference proteome</keyword>
<protein>
    <submittedName>
        <fullName evidence="3">Winged helix-turn-helix transcriptional regulator</fullName>
    </submittedName>
</protein>
<reference evidence="3 4" key="1">
    <citation type="submission" date="2020-05" db="EMBL/GenBank/DDBJ databases">
        <authorList>
            <person name="Khan S.A."/>
            <person name="Jeon C.O."/>
            <person name="Chun B.H."/>
        </authorList>
    </citation>
    <scope>NUCLEOTIDE SEQUENCE [LARGE SCALE GENOMIC DNA]</scope>
    <source>
        <strain evidence="3 4">B156</strain>
    </source>
</reference>
<feature type="region of interest" description="Disordered" evidence="1">
    <location>
        <begin position="142"/>
        <end position="162"/>
    </location>
</feature>
<dbReference type="RefSeq" id="WP_171557217.1">
    <property type="nucleotide sequence ID" value="NZ_JABFCS010000001.1"/>
</dbReference>